<proteinExistence type="inferred from homology"/>
<dbReference type="OrthoDB" id="5786478at2"/>
<evidence type="ECO:0000313" key="4">
    <source>
        <dbReference type="EMBL" id="RDS86244.1"/>
    </source>
</evidence>
<evidence type="ECO:0000256" key="2">
    <source>
        <dbReference type="ARBA" id="ARBA00023002"/>
    </source>
</evidence>
<dbReference type="Gene3D" id="3.40.50.720">
    <property type="entry name" value="NAD(P)-binding Rossmann-like Domain"/>
    <property type="match status" value="1"/>
</dbReference>
<evidence type="ECO:0000256" key="3">
    <source>
        <dbReference type="RuleBase" id="RU000363"/>
    </source>
</evidence>
<name>A0A370XCT2_9GAMM</name>
<dbReference type="InterPro" id="IPR020904">
    <property type="entry name" value="Sc_DH/Rdtase_CS"/>
</dbReference>
<keyword evidence="5" id="KW-1185">Reference proteome</keyword>
<dbReference type="GO" id="GO:0016491">
    <property type="term" value="F:oxidoreductase activity"/>
    <property type="evidence" value="ECO:0007669"/>
    <property type="project" value="UniProtKB-KW"/>
</dbReference>
<comment type="caution">
    <text evidence="4">The sequence shown here is derived from an EMBL/GenBank/DDBJ whole genome shotgun (WGS) entry which is preliminary data.</text>
</comment>
<dbReference type="PRINTS" id="PR00080">
    <property type="entry name" value="SDRFAMILY"/>
</dbReference>
<dbReference type="InterPro" id="IPR002347">
    <property type="entry name" value="SDR_fam"/>
</dbReference>
<dbReference type="InterPro" id="IPR036291">
    <property type="entry name" value="NAD(P)-bd_dom_sf"/>
</dbReference>
<dbReference type="PANTHER" id="PTHR43669">
    <property type="entry name" value="5-KETO-D-GLUCONATE 5-REDUCTASE"/>
    <property type="match status" value="1"/>
</dbReference>
<dbReference type="EMBL" id="QRBF01000001">
    <property type="protein sequence ID" value="RDS86244.1"/>
    <property type="molecule type" value="Genomic_DNA"/>
</dbReference>
<dbReference type="AlphaFoldDB" id="A0A370XCT2"/>
<sequence>MNIQGKTALVTGANRGLGTAYAKALLAAGARKVYAGARDPSTVTLPGVVPVKLDVTSPEDVAAAAALCNDVDIVVNNAGIAMIGSTLFDEESEKALRAQLDTNMWGILNVSRAFAPVLSANGGGALVNMLSVLSWLSRPHTLTYSISKAAAWALTNGLRNELRDQGTLVVGVHAGLIDTDMVKNLTGPKSSAEDIAQRVIEGLQNGDEEVLADGVSQQVKASFALSPSAYLRDQRA</sequence>
<organism evidence="4 5">
    <name type="scientific">Dyella psychrodurans</name>
    <dbReference type="NCBI Taxonomy" id="1927960"/>
    <lineage>
        <taxon>Bacteria</taxon>
        <taxon>Pseudomonadati</taxon>
        <taxon>Pseudomonadota</taxon>
        <taxon>Gammaproteobacteria</taxon>
        <taxon>Lysobacterales</taxon>
        <taxon>Rhodanobacteraceae</taxon>
        <taxon>Dyella</taxon>
    </lineage>
</organism>
<evidence type="ECO:0000313" key="5">
    <source>
        <dbReference type="Proteomes" id="UP000255334"/>
    </source>
</evidence>
<dbReference type="RefSeq" id="WP_115476495.1">
    <property type="nucleotide sequence ID" value="NZ_QRBF01000001.1"/>
</dbReference>
<reference evidence="4 5" key="1">
    <citation type="submission" date="2018-07" db="EMBL/GenBank/DDBJ databases">
        <title>Dyella monticola sp. nov. and Dyella psychrodurans sp. nov. isolated from monsoon evergreen broad-leaved forest soil of Dinghu Mountain, China.</title>
        <authorList>
            <person name="Gao Z."/>
            <person name="Qiu L."/>
        </authorList>
    </citation>
    <scope>NUCLEOTIDE SEQUENCE [LARGE SCALE GENOMIC DNA]</scope>
    <source>
        <strain evidence="4 5">4MSK11</strain>
    </source>
</reference>
<dbReference type="PRINTS" id="PR00081">
    <property type="entry name" value="GDHRDH"/>
</dbReference>
<dbReference type="Proteomes" id="UP000255334">
    <property type="component" value="Unassembled WGS sequence"/>
</dbReference>
<dbReference type="Pfam" id="PF00106">
    <property type="entry name" value="adh_short"/>
    <property type="match status" value="1"/>
</dbReference>
<comment type="similarity">
    <text evidence="1 3">Belongs to the short-chain dehydrogenases/reductases (SDR) family.</text>
</comment>
<dbReference type="SUPFAM" id="SSF51735">
    <property type="entry name" value="NAD(P)-binding Rossmann-fold domains"/>
    <property type="match status" value="1"/>
</dbReference>
<accession>A0A370XCT2</accession>
<protein>
    <submittedName>
        <fullName evidence="4">Short chain dehydrogenase</fullName>
    </submittedName>
</protein>
<dbReference type="PROSITE" id="PS00061">
    <property type="entry name" value="ADH_SHORT"/>
    <property type="match status" value="1"/>
</dbReference>
<dbReference type="PANTHER" id="PTHR43669:SF3">
    <property type="entry name" value="ALCOHOL DEHYDROGENASE, PUTATIVE (AFU_ORTHOLOGUE AFUA_3G03445)-RELATED"/>
    <property type="match status" value="1"/>
</dbReference>
<dbReference type="NCBIfam" id="NF006119">
    <property type="entry name" value="PRK08264.1-5"/>
    <property type="match status" value="1"/>
</dbReference>
<evidence type="ECO:0000256" key="1">
    <source>
        <dbReference type="ARBA" id="ARBA00006484"/>
    </source>
</evidence>
<gene>
    <name evidence="4" type="ORF">DWU99_02985</name>
</gene>
<dbReference type="NCBIfam" id="NF006117">
    <property type="entry name" value="PRK08264.1-3"/>
    <property type="match status" value="1"/>
</dbReference>
<keyword evidence="2" id="KW-0560">Oxidoreductase</keyword>